<evidence type="ECO:0000256" key="13">
    <source>
        <dbReference type="ARBA" id="ARBA00052596"/>
    </source>
</evidence>
<keyword evidence="21" id="KW-1185">Reference proteome</keyword>
<organism evidence="20 21">
    <name type="scientific">Anolis carolinensis</name>
    <name type="common">Green anole</name>
    <name type="synonym">American chameleon</name>
    <dbReference type="NCBI Taxonomy" id="28377"/>
    <lineage>
        <taxon>Eukaryota</taxon>
        <taxon>Metazoa</taxon>
        <taxon>Chordata</taxon>
        <taxon>Craniata</taxon>
        <taxon>Vertebrata</taxon>
        <taxon>Euteleostomi</taxon>
        <taxon>Lepidosauria</taxon>
        <taxon>Squamata</taxon>
        <taxon>Bifurcata</taxon>
        <taxon>Unidentata</taxon>
        <taxon>Episquamata</taxon>
        <taxon>Toxicofera</taxon>
        <taxon>Iguania</taxon>
        <taxon>Dactyloidae</taxon>
        <taxon>Anolis</taxon>
    </lineage>
</organism>
<dbReference type="GO" id="GO:0009311">
    <property type="term" value="P:oligosaccharide metabolic process"/>
    <property type="evidence" value="ECO:0007669"/>
    <property type="project" value="UniProtKB-UniRule"/>
</dbReference>
<dbReference type="InterPro" id="IPR031631">
    <property type="entry name" value="Glyco_hydro_63N"/>
</dbReference>
<dbReference type="FunFam" id="2.70.98.110:FF:000001">
    <property type="entry name" value="Mannosyl-oligosaccharide glucosidase"/>
    <property type="match status" value="1"/>
</dbReference>
<dbReference type="Gene3D" id="1.50.10.10">
    <property type="match status" value="1"/>
</dbReference>
<comment type="function">
    <text evidence="16">Cleaves the distal alpha 1,2-linked glucose residue from the Glc(3)Man(9)GlcNAc(2) oligosaccharide precursor.</text>
</comment>
<reference evidence="20" key="3">
    <citation type="submission" date="2025-09" db="UniProtKB">
        <authorList>
            <consortium name="Ensembl"/>
        </authorList>
    </citation>
    <scope>IDENTIFICATION</scope>
</reference>
<dbReference type="InterPro" id="IPR004888">
    <property type="entry name" value="Glycoside_hydrolase_63"/>
</dbReference>
<reference evidence="20" key="1">
    <citation type="submission" date="2009-12" db="EMBL/GenBank/DDBJ databases">
        <title>The Genome Sequence of Anolis carolinensis (Green Anole Lizard).</title>
        <authorList>
            <consortium name="The Genome Sequencing Platform"/>
            <person name="Di Palma F."/>
            <person name="Alfoldi J."/>
            <person name="Heiman D."/>
            <person name="Young S."/>
            <person name="Grabherr M."/>
            <person name="Johnson J."/>
            <person name="Lander E.S."/>
            <person name="Lindblad-Toh K."/>
        </authorList>
    </citation>
    <scope>NUCLEOTIDE SEQUENCE [LARGE SCALE GENOMIC DNA]</scope>
    <source>
        <strain evidence="20">JBL SC #1</strain>
    </source>
</reference>
<evidence type="ECO:0000256" key="14">
    <source>
        <dbReference type="ARBA" id="ARBA00054325"/>
    </source>
</evidence>
<keyword evidence="10" id="KW-0325">Glycoprotein</keyword>
<sequence>MEAHGVTMGRSRFSRCRPNVRSKCCQNTLENTEQYPSVVVPTSLSSFLPGGQSAAKRMARERRRRAADAGPRAQEKGLLRSFAMKRTERPGATAASSSSWDLGRICGVLALASGALGCAAFAYGLYARWWLAARTVTLHPAPRLLGPNASGPGLSPDLFWGSYRPQVYFGMKTRSPRSLVTGLMWMHQLEGDIRLRHTCEQSDGLPRYGWLLHDGVHFGVQELRDVGLSLQTEFVKRPGGRHGGDWSWRVTARPERSGPQAPFVSLLFYVATDGQGALQPQVKEKSRMASLTGVTEELGHFTITFQPPTSETGTPLYASYNYLDAKAEGLHRLSDVVKASLAPRFSFAPPGAPKRRYFGVDTYRIAPGGVQPRSQLLIHQVTVSLPCRLEVVFESGSFSERTERLAGEALTGALDRHAAAFERRFEETFGLAAKGYSLQEQRFARAALSNMLGGMGYFFGRSLVQSPHAEQPQLYPEGPLFTAVPSRSFFPRGFLWDEGFHQLLVARWDPALSREVLAHWLDLMNAEGWIPREQILGDEARTKVPSEFLVQHSSAGNPPTLFLTLRQLLAQGQADGNFLRSIFPRLQSWYDWYNQTQTGPLPYTFRWRGRDQDTRLFLNPKTLTSGLDDYPRASHPSPDERHLDLRCWMAVVSAVMADVAARIEAPAEEYRRMAETLADNQLLDQHHWAEALGTFADYGNHTSAVALERERLRPPPPGQPLPSPRLLRIVRKPPALQFVGGALGYVSLFPLLLELLHPNSPRLGNLLADMRSEKKLWTPFGLRSLSRSSPFYLKHNTEHDPPYWRGPIWLNINYLAVRALHHYGQLEGPYREQASALYRQLRANLIGNVFRQYQESGYIWEQYNDSTGRGQGCYPFTGWSALVVLMMAEEY</sequence>
<dbReference type="GeneTree" id="ENSGT00390000017452"/>
<dbReference type="EC" id="3.2.1.106" evidence="12 16"/>
<dbReference type="GO" id="GO:0005789">
    <property type="term" value="C:endoplasmic reticulum membrane"/>
    <property type="evidence" value="ECO:0000318"/>
    <property type="project" value="GO_Central"/>
</dbReference>
<evidence type="ECO:0000313" key="21">
    <source>
        <dbReference type="Proteomes" id="UP000001646"/>
    </source>
</evidence>
<protein>
    <recommendedName>
        <fullName evidence="15 16">Mannosyl-oligosaccharide glucosidase</fullName>
        <ecNumber evidence="12 16">3.2.1.106</ecNumber>
    </recommendedName>
</protein>
<evidence type="ECO:0000256" key="12">
    <source>
        <dbReference type="ARBA" id="ARBA00038888"/>
    </source>
</evidence>
<evidence type="ECO:0000256" key="15">
    <source>
        <dbReference type="ARBA" id="ARBA00073940"/>
    </source>
</evidence>
<evidence type="ECO:0000256" key="11">
    <source>
        <dbReference type="ARBA" id="ARBA00023295"/>
    </source>
</evidence>
<evidence type="ECO:0000256" key="3">
    <source>
        <dbReference type="ARBA" id="ARBA00010833"/>
    </source>
</evidence>
<dbReference type="Pfam" id="PF03200">
    <property type="entry name" value="Glyco_hydro_63"/>
    <property type="match status" value="1"/>
</dbReference>
<dbReference type="InterPro" id="IPR038518">
    <property type="entry name" value="Glyco_hydro_63N_sf"/>
</dbReference>
<evidence type="ECO:0000256" key="16">
    <source>
        <dbReference type="RuleBase" id="RU368089"/>
    </source>
</evidence>
<comment type="function">
    <text evidence="14">In the context of N-glycan degradation, cleaves the distal alpha 1,2-linked glucose residue from the Glc(3)Man(9)GlcNAc(2) oligosaccharide precursor in a highly specific manner.</text>
</comment>
<comment type="subcellular location">
    <subcellularLocation>
        <location evidence="1 16">Endoplasmic reticulum membrane</location>
        <topology evidence="1 16">Single-pass type II membrane protein</topology>
    </subcellularLocation>
</comment>
<keyword evidence="6 16" id="KW-0256">Endoplasmic reticulum</keyword>
<keyword evidence="4" id="KW-0812">Transmembrane</keyword>
<feature type="region of interest" description="Disordered" evidence="17">
    <location>
        <begin position="50"/>
        <end position="73"/>
    </location>
</feature>
<keyword evidence="9" id="KW-0472">Membrane</keyword>
<evidence type="ECO:0000256" key="1">
    <source>
        <dbReference type="ARBA" id="ARBA00004648"/>
    </source>
</evidence>
<feature type="domain" description="Glycosyl hydrolase family 63 C-terminal" evidence="18">
    <location>
        <begin position="406"/>
        <end position="889"/>
    </location>
</feature>
<dbReference type="InterPro" id="IPR008928">
    <property type="entry name" value="6-hairpin_glycosidase_sf"/>
</dbReference>
<evidence type="ECO:0000256" key="10">
    <source>
        <dbReference type="ARBA" id="ARBA00023180"/>
    </source>
</evidence>
<reference evidence="20" key="2">
    <citation type="submission" date="2025-08" db="UniProtKB">
        <authorList>
            <consortium name="Ensembl"/>
        </authorList>
    </citation>
    <scope>IDENTIFICATION</scope>
</reference>
<proteinExistence type="inferred from homology"/>
<comment type="pathway">
    <text evidence="2">Glycan metabolism; N-glycan degradation.</text>
</comment>
<dbReference type="SUPFAM" id="SSF48208">
    <property type="entry name" value="Six-hairpin glycosidases"/>
    <property type="match status" value="1"/>
</dbReference>
<dbReference type="PANTHER" id="PTHR10412:SF11">
    <property type="entry name" value="MANNOSYL-OLIGOSACCHARIDE GLUCOSIDASE"/>
    <property type="match status" value="1"/>
</dbReference>
<keyword evidence="7" id="KW-0735">Signal-anchor</keyword>
<evidence type="ECO:0000313" key="20">
    <source>
        <dbReference type="Ensembl" id="ENSACAP00000038559.1"/>
    </source>
</evidence>
<evidence type="ECO:0000259" key="18">
    <source>
        <dbReference type="Pfam" id="PF03200"/>
    </source>
</evidence>
<comment type="catalytic activity">
    <reaction evidence="13">
        <text>N(4)-(alpha-D-Glc-(1-&gt;2)-alpha-D-Glc-(1-&gt;3)-alpha-D-Glc-(1-&gt;3)-alpha-D-Man-(1-&gt;2)-alpha-D-Man-(1-&gt;2)-alpha-D-Man-(1-&gt;3)-[alpha-D-Man-(1-&gt;2)-alpha-D-Man-(1-&gt;3)-[alpha-D-Man-(1-&gt;2)-alpha-D-Man-(1-&gt;6)]-alpha-D-Man-(1-&gt;6)]-beta-D-Man-(1-&gt;4)-beta-D-GlcNAc-(1-&gt;4)-beta-D-GlcNAc)-L-asparaginyl-[protein] + H2O = N(4)-(alpha-D-Glc-(1-&gt;3)-alpha-D-Glc-(1-&gt;3)-alpha-D-Man-(1-&gt;2)-alpha-D-Man-(1-&gt;2)-alpha-D-Man-(1-&gt;3)-[alpha-D-Man-(1-&gt;2)-alpha-D-Man-(1-&gt;3)-[alpha-D-Man-(1-&gt;2)-alpha-D-Man-(1-&gt;6)]-alpha-D-Man-(1-&gt;6)]-beta-D-Man-(1-&gt;4)-beta-D-GlcNAc-(1-&gt;4)-beta-D-GlcNAc)-L-asparaginyl-[protein] + beta-D-glucose</text>
        <dbReference type="Rhea" id="RHEA:55988"/>
        <dbReference type="Rhea" id="RHEA-COMP:12806"/>
        <dbReference type="Rhea" id="RHEA-COMP:14355"/>
        <dbReference type="ChEBI" id="CHEBI:15377"/>
        <dbReference type="ChEBI" id="CHEBI:15903"/>
        <dbReference type="ChEBI" id="CHEBI:59082"/>
        <dbReference type="ChEBI" id="CHEBI:132537"/>
        <dbReference type="EC" id="3.2.1.106"/>
    </reaction>
    <physiologicalReaction direction="left-to-right" evidence="13">
        <dbReference type="Rhea" id="RHEA:55989"/>
    </physiologicalReaction>
</comment>
<evidence type="ECO:0000256" key="2">
    <source>
        <dbReference type="ARBA" id="ARBA00004740"/>
    </source>
</evidence>
<dbReference type="InParanoid" id="A0A803TTL9"/>
<evidence type="ECO:0000256" key="9">
    <source>
        <dbReference type="ARBA" id="ARBA00023136"/>
    </source>
</evidence>
<accession>A0A803TTL9</accession>
<dbReference type="AlphaFoldDB" id="A0A803TTL9"/>
<evidence type="ECO:0000256" key="8">
    <source>
        <dbReference type="ARBA" id="ARBA00022989"/>
    </source>
</evidence>
<keyword evidence="8" id="KW-1133">Transmembrane helix</keyword>
<comment type="similarity">
    <text evidence="3 16">Belongs to the glycosyl hydrolase 63 family.</text>
</comment>
<dbReference type="InterPro" id="IPR031335">
    <property type="entry name" value="Glyco_hydro_63_C"/>
</dbReference>
<dbReference type="InterPro" id="IPR012341">
    <property type="entry name" value="6hp_glycosidase-like_sf"/>
</dbReference>
<keyword evidence="5 16" id="KW-0378">Hydrolase</keyword>
<dbReference type="Pfam" id="PF16923">
    <property type="entry name" value="Glyco_hydro_63N"/>
    <property type="match status" value="1"/>
</dbReference>
<evidence type="ECO:0000256" key="4">
    <source>
        <dbReference type="ARBA" id="ARBA00022692"/>
    </source>
</evidence>
<dbReference type="PANTHER" id="PTHR10412">
    <property type="entry name" value="MANNOSYL-OLIGOSACCHARIDE GLUCOSIDASE"/>
    <property type="match status" value="1"/>
</dbReference>
<evidence type="ECO:0000256" key="17">
    <source>
        <dbReference type="SAM" id="MobiDB-lite"/>
    </source>
</evidence>
<evidence type="ECO:0000259" key="19">
    <source>
        <dbReference type="Pfam" id="PF16923"/>
    </source>
</evidence>
<keyword evidence="11 16" id="KW-0326">Glycosidase</keyword>
<evidence type="ECO:0000256" key="5">
    <source>
        <dbReference type="ARBA" id="ARBA00022801"/>
    </source>
</evidence>
<dbReference type="GO" id="GO:0004573">
    <property type="term" value="F:Glc3Man9GlcNAc2 oligosaccharide glucosidase activity"/>
    <property type="evidence" value="ECO:0000318"/>
    <property type="project" value="GO_Central"/>
</dbReference>
<feature type="domain" description="Glycosyl hydrolase family 63 N-terminal" evidence="19">
    <location>
        <begin position="158"/>
        <end position="312"/>
    </location>
</feature>
<dbReference type="Proteomes" id="UP000001646">
    <property type="component" value="Unplaced"/>
</dbReference>
<dbReference type="GO" id="GO:0006487">
    <property type="term" value="P:protein N-linked glycosylation"/>
    <property type="evidence" value="ECO:0000318"/>
    <property type="project" value="GO_Central"/>
</dbReference>
<name>A0A803TTL9_ANOCA</name>
<dbReference type="Gene3D" id="2.70.98.110">
    <property type="entry name" value="Glycosyl hydrolase family 63, N-terminal domain"/>
    <property type="match status" value="1"/>
</dbReference>
<evidence type="ECO:0000256" key="7">
    <source>
        <dbReference type="ARBA" id="ARBA00022968"/>
    </source>
</evidence>
<dbReference type="FunFam" id="1.50.10.10:FF:000009">
    <property type="entry name" value="mannosyl-oligosaccharide glucosidase"/>
    <property type="match status" value="1"/>
</dbReference>
<gene>
    <name evidence="20" type="primary">mogs</name>
</gene>
<dbReference type="Ensembl" id="ENSACAT00000058625.1">
    <property type="protein sequence ID" value="ENSACAP00000038559.1"/>
    <property type="gene ID" value="ENSACAG00000041648.1"/>
</dbReference>
<evidence type="ECO:0000256" key="6">
    <source>
        <dbReference type="ARBA" id="ARBA00022824"/>
    </source>
</evidence>